<dbReference type="GO" id="GO:0042026">
    <property type="term" value="P:protein refolding"/>
    <property type="evidence" value="ECO:0007669"/>
    <property type="project" value="InterPro"/>
</dbReference>
<dbReference type="PANTHER" id="PTHR45633">
    <property type="entry name" value="60 KDA HEAT SHOCK PROTEIN, MITOCHONDRIAL"/>
    <property type="match status" value="1"/>
</dbReference>
<dbReference type="InterPro" id="IPR001844">
    <property type="entry name" value="Cpn60/GroEL"/>
</dbReference>
<comment type="caution">
    <text evidence="4">The sequence shown here is derived from an EMBL/GenBank/DDBJ whole genome shotgun (WGS) entry which is preliminary data.</text>
</comment>
<evidence type="ECO:0000256" key="2">
    <source>
        <dbReference type="ARBA" id="ARBA00023186"/>
    </source>
</evidence>
<dbReference type="EMBL" id="NMVQ01000007">
    <property type="protein sequence ID" value="OYO23525.1"/>
    <property type="molecule type" value="Genomic_DNA"/>
</dbReference>
<proteinExistence type="inferred from homology"/>
<sequence length="226" mass="24351">METWQVVLAVVMGLGTAVILLGGFWDRERRLRHQRAATLPPERPIPGLASDAAPPNYLDRASAMRTPEGAPSLALADPARAVLRSRIAASTAVEAGLLSDAFVTDPETGWAVADDALVVVCSERVDTVRELLAVLESAVSEERPLVVVAPQLLPEVRATLEVNQTRRTLRLIAVTADHERLYRLAELSGATPLERHDLQAGYAPAAALGGARTWVSSARQTWVLND</sequence>
<keyword evidence="2" id="KW-0143">Chaperone</keyword>
<dbReference type="Gene3D" id="3.50.7.10">
    <property type="entry name" value="GroEL"/>
    <property type="match status" value="1"/>
</dbReference>
<accession>A0A255H778</accession>
<dbReference type="OrthoDB" id="3828155at2"/>
<protein>
    <submittedName>
        <fullName evidence="4">Uncharacterized protein</fullName>
    </submittedName>
</protein>
<comment type="similarity">
    <text evidence="1">Belongs to the chaperonin (HSP60) family.</text>
</comment>
<reference evidence="4 5" key="1">
    <citation type="submission" date="2017-07" db="EMBL/GenBank/DDBJ databases">
        <title>Draft whole genome sequences of clinical Proprionibacteriaceae strains.</title>
        <authorList>
            <person name="Bernier A.-M."/>
            <person name="Bernard K."/>
            <person name="Domingo M.-C."/>
        </authorList>
    </citation>
    <scope>NUCLEOTIDE SEQUENCE [LARGE SCALE GENOMIC DNA]</scope>
    <source>
        <strain evidence="4 5">NML 130396</strain>
    </source>
</reference>
<keyword evidence="3" id="KW-1133">Transmembrane helix</keyword>
<keyword evidence="3" id="KW-0472">Membrane</keyword>
<gene>
    <name evidence="4" type="ORF">CGZ93_06225</name>
</gene>
<evidence type="ECO:0000313" key="4">
    <source>
        <dbReference type="EMBL" id="OYO23525.1"/>
    </source>
</evidence>
<dbReference type="GO" id="GO:0140662">
    <property type="term" value="F:ATP-dependent protein folding chaperone"/>
    <property type="evidence" value="ECO:0007669"/>
    <property type="project" value="InterPro"/>
</dbReference>
<feature type="transmembrane region" description="Helical" evidence="3">
    <location>
        <begin position="6"/>
        <end position="25"/>
    </location>
</feature>
<keyword evidence="5" id="KW-1185">Reference proteome</keyword>
<evidence type="ECO:0000256" key="3">
    <source>
        <dbReference type="SAM" id="Phobius"/>
    </source>
</evidence>
<dbReference type="SUPFAM" id="SSF52029">
    <property type="entry name" value="GroEL apical domain-like"/>
    <property type="match status" value="1"/>
</dbReference>
<evidence type="ECO:0000256" key="1">
    <source>
        <dbReference type="ARBA" id="ARBA00006607"/>
    </source>
</evidence>
<organism evidence="4 5">
    <name type="scientific">Enemella dayhoffiae</name>
    <dbReference type="NCBI Taxonomy" id="2016507"/>
    <lineage>
        <taxon>Bacteria</taxon>
        <taxon>Bacillati</taxon>
        <taxon>Actinomycetota</taxon>
        <taxon>Actinomycetes</taxon>
        <taxon>Propionibacteriales</taxon>
        <taxon>Propionibacteriaceae</taxon>
        <taxon>Enemella</taxon>
    </lineage>
</organism>
<dbReference type="InterPro" id="IPR027409">
    <property type="entry name" value="GroEL-like_apical_dom_sf"/>
</dbReference>
<evidence type="ECO:0000313" key="5">
    <source>
        <dbReference type="Proteomes" id="UP000216311"/>
    </source>
</evidence>
<dbReference type="RefSeq" id="WP_094363284.1">
    <property type="nucleotide sequence ID" value="NZ_NMVQ01000007.1"/>
</dbReference>
<keyword evidence="3" id="KW-0812">Transmembrane</keyword>
<dbReference type="Proteomes" id="UP000216311">
    <property type="component" value="Unassembled WGS sequence"/>
</dbReference>
<dbReference type="AlphaFoldDB" id="A0A255H778"/>
<name>A0A255H778_9ACTN</name>